<reference evidence="6 7" key="1">
    <citation type="submission" date="2015-04" db="EMBL/GenBank/DDBJ databases">
        <title>Complete genome sequence of Schizopora paradoxa KUC8140, a cosmopolitan wood degrader in East Asia.</title>
        <authorList>
            <consortium name="DOE Joint Genome Institute"/>
            <person name="Min B."/>
            <person name="Park H."/>
            <person name="Jang Y."/>
            <person name="Kim J.-J."/>
            <person name="Kim K.H."/>
            <person name="Pangilinan J."/>
            <person name="Lipzen A."/>
            <person name="Riley R."/>
            <person name="Grigoriev I.V."/>
            <person name="Spatafora J.W."/>
            <person name="Choi I.-G."/>
        </authorList>
    </citation>
    <scope>NUCLEOTIDE SEQUENCE [LARGE SCALE GENOMIC DNA]</scope>
    <source>
        <strain evidence="6 7">KUC8140</strain>
    </source>
</reference>
<dbReference type="PROSITE" id="PS01360">
    <property type="entry name" value="ZF_MYND_1"/>
    <property type="match status" value="1"/>
</dbReference>
<dbReference type="SUPFAM" id="SSF144232">
    <property type="entry name" value="HIT/MYND zinc finger-like"/>
    <property type="match status" value="1"/>
</dbReference>
<evidence type="ECO:0000256" key="3">
    <source>
        <dbReference type="ARBA" id="ARBA00022833"/>
    </source>
</evidence>
<dbReference type="AlphaFoldDB" id="A0A0H2R3Y1"/>
<proteinExistence type="predicted"/>
<name>A0A0H2R3Y1_9AGAM</name>
<dbReference type="InterPro" id="IPR002893">
    <property type="entry name" value="Znf_MYND"/>
</dbReference>
<keyword evidence="2 4" id="KW-0863">Zinc-finger</keyword>
<protein>
    <recommendedName>
        <fullName evidence="5">MYND-type domain-containing protein</fullName>
    </recommendedName>
</protein>
<dbReference type="STRING" id="27342.A0A0H2R3Y1"/>
<keyword evidence="1" id="KW-0479">Metal-binding</keyword>
<feature type="domain" description="MYND-type" evidence="5">
    <location>
        <begin position="396"/>
        <end position="438"/>
    </location>
</feature>
<evidence type="ECO:0000259" key="5">
    <source>
        <dbReference type="PROSITE" id="PS50865"/>
    </source>
</evidence>
<gene>
    <name evidence="6" type="ORF">SCHPADRAFT_687509</name>
</gene>
<dbReference type="Proteomes" id="UP000053477">
    <property type="component" value="Unassembled WGS sequence"/>
</dbReference>
<keyword evidence="3" id="KW-0862">Zinc</keyword>
<dbReference type="Gene3D" id="6.10.140.2220">
    <property type="match status" value="1"/>
</dbReference>
<evidence type="ECO:0000256" key="2">
    <source>
        <dbReference type="ARBA" id="ARBA00022771"/>
    </source>
</evidence>
<accession>A0A0H2R3Y1</accession>
<dbReference type="InParanoid" id="A0A0H2R3Y1"/>
<evidence type="ECO:0000256" key="4">
    <source>
        <dbReference type="PROSITE-ProRule" id="PRU00134"/>
    </source>
</evidence>
<keyword evidence="7" id="KW-1185">Reference proteome</keyword>
<evidence type="ECO:0000313" key="6">
    <source>
        <dbReference type="EMBL" id="KLO06524.1"/>
    </source>
</evidence>
<sequence length="459" mass="51800">MHDRDVLCEAIAAFSTILDAPSFDPEMPLPPLLAQRRPLTLTALTSIASMSDSKIDTSEAVAYVVIQHNWPQILNWMKYFCHEVTTAVSKPDSFDSVIRMISSVISKVGHDKVLFERAVLEDSLLNLIIRAWLKSNDSPSLDTAHRYMLLGSLCKALGTLDGERQISDVREMILREAKGDAGVVTKRLTRQLKNPAKGCKENHLAVFYTVGIIDCLAIEDRARLSPSAFMDNFLKDDLVVIVTQLLVFFSQDIARPRQRRIIPVDSCSSPVQYCLQVLGCCGRSRNGPHWVAVMMKNGFLRAIAGLVAFPQHMRSGKGSVIDLLLDRDIPQHFCHRFVVLAAIKAIKEVTENGSARNFESSCIKDSWRNFESILLDRTVFNAIYERDFAEGDILQCLYCHKNKRETQLFKCAGCKTTVYCSKECQTASWKTGDHKVQCKLLHDAWYKARRPILVYFSAF</sequence>
<dbReference type="EMBL" id="KQ086199">
    <property type="protein sequence ID" value="KLO06524.1"/>
    <property type="molecule type" value="Genomic_DNA"/>
</dbReference>
<evidence type="ECO:0000313" key="7">
    <source>
        <dbReference type="Proteomes" id="UP000053477"/>
    </source>
</evidence>
<dbReference type="PROSITE" id="PS50865">
    <property type="entry name" value="ZF_MYND_2"/>
    <property type="match status" value="1"/>
</dbReference>
<organism evidence="6 7">
    <name type="scientific">Schizopora paradoxa</name>
    <dbReference type="NCBI Taxonomy" id="27342"/>
    <lineage>
        <taxon>Eukaryota</taxon>
        <taxon>Fungi</taxon>
        <taxon>Dikarya</taxon>
        <taxon>Basidiomycota</taxon>
        <taxon>Agaricomycotina</taxon>
        <taxon>Agaricomycetes</taxon>
        <taxon>Hymenochaetales</taxon>
        <taxon>Schizoporaceae</taxon>
        <taxon>Schizopora</taxon>
    </lineage>
</organism>
<dbReference type="Pfam" id="PF01753">
    <property type="entry name" value="zf-MYND"/>
    <property type="match status" value="1"/>
</dbReference>
<evidence type="ECO:0000256" key="1">
    <source>
        <dbReference type="ARBA" id="ARBA00022723"/>
    </source>
</evidence>
<dbReference type="OrthoDB" id="265717at2759"/>
<dbReference type="GO" id="GO:0008270">
    <property type="term" value="F:zinc ion binding"/>
    <property type="evidence" value="ECO:0007669"/>
    <property type="project" value="UniProtKB-KW"/>
</dbReference>